<feature type="transmembrane region" description="Helical" evidence="1">
    <location>
        <begin position="23"/>
        <end position="45"/>
    </location>
</feature>
<name>A0A0U4NT18_9MICO</name>
<dbReference type="EMBL" id="AP017315">
    <property type="protein sequence ID" value="BAU31507.1"/>
    <property type="molecule type" value="Genomic_DNA"/>
</dbReference>
<keyword evidence="1" id="KW-0812">Transmembrane</keyword>
<dbReference type="KEGG" id="malk:MalAC0309_0637"/>
<dbReference type="AlphaFoldDB" id="A0A0U4NT18"/>
<organism evidence="2 3">
    <name type="scientific">Microcella alkaliphila</name>
    <dbReference type="NCBI Taxonomy" id="279828"/>
    <lineage>
        <taxon>Bacteria</taxon>
        <taxon>Bacillati</taxon>
        <taxon>Actinomycetota</taxon>
        <taxon>Actinomycetes</taxon>
        <taxon>Micrococcales</taxon>
        <taxon>Microbacteriaceae</taxon>
        <taxon>Microcella</taxon>
    </lineage>
</organism>
<reference evidence="2 3" key="2">
    <citation type="submission" date="2016-01" db="EMBL/GenBank/DDBJ databases">
        <title>Microcella alkaliphila JAM AC0309 whole genome shotgun sequence.</title>
        <authorList>
            <person name="Kurata A."/>
            <person name="Hirose Y."/>
            <person name="Kishimoto N."/>
            <person name="Kobayashi T."/>
        </authorList>
    </citation>
    <scope>NUCLEOTIDE SEQUENCE [LARGE SCALE GENOMIC DNA]</scope>
    <source>
        <strain evidence="2 3">JAM AC0309</strain>
    </source>
</reference>
<evidence type="ECO:0000256" key="1">
    <source>
        <dbReference type="SAM" id="Phobius"/>
    </source>
</evidence>
<dbReference type="Proteomes" id="UP000218965">
    <property type="component" value="Chromosome"/>
</dbReference>
<accession>A0A0U4NT18</accession>
<keyword evidence="1" id="KW-1133">Transmembrane helix</keyword>
<sequence length="77" mass="8200">MRLWVPHDERRPQPEPLATNDRLAYLVGIALWLVAIAAVAVMALTGVTADTLGMLVTAGIGIALGTLGLIVVSRPRR</sequence>
<evidence type="ECO:0000313" key="2">
    <source>
        <dbReference type="EMBL" id="BAU31507.1"/>
    </source>
</evidence>
<gene>
    <name evidence="2" type="ORF">MalAC0309_0637</name>
</gene>
<feature type="transmembrane region" description="Helical" evidence="1">
    <location>
        <begin position="51"/>
        <end position="72"/>
    </location>
</feature>
<protein>
    <recommendedName>
        <fullName evidence="4">DUF2530 domain-containing protein</fullName>
    </recommendedName>
</protein>
<evidence type="ECO:0008006" key="4">
    <source>
        <dbReference type="Google" id="ProtNLM"/>
    </source>
</evidence>
<reference evidence="3" key="1">
    <citation type="submission" date="2015-12" db="EMBL/GenBank/DDBJ databases">
        <authorList>
            <person name="Shamseldin A."/>
            <person name="Moawad H."/>
            <person name="Abd El-Rahim W.M."/>
            <person name="Sadowsky M.J."/>
        </authorList>
    </citation>
    <scope>NUCLEOTIDE SEQUENCE [LARGE SCALE GENOMIC DNA]</scope>
    <source>
        <strain evidence="3">JAM AC0309</strain>
    </source>
</reference>
<keyword evidence="1" id="KW-0472">Membrane</keyword>
<evidence type="ECO:0000313" key="3">
    <source>
        <dbReference type="Proteomes" id="UP000218965"/>
    </source>
</evidence>
<proteinExistence type="predicted"/>